<keyword evidence="3" id="KW-1185">Reference proteome</keyword>
<dbReference type="STRING" id="1702221.AALO17_14410"/>
<keyword evidence="1" id="KW-1133">Transmembrane helix</keyword>
<accession>A0A140DV98</accession>
<evidence type="ECO:0000313" key="2">
    <source>
        <dbReference type="EMBL" id="AMK54575.1"/>
    </source>
</evidence>
<keyword evidence="1" id="KW-0812">Transmembrane</keyword>
<sequence>MQTGNIPEAAFTGLTRTSAGLAASAFMNLSVFAMIVSFM</sequence>
<evidence type="ECO:0000313" key="3">
    <source>
        <dbReference type="Proteomes" id="UP000069771"/>
    </source>
</evidence>
<name>A0A140DV98_9FIRM</name>
<reference evidence="2 3" key="1">
    <citation type="journal article" date="2016" name="Gut Pathog.">
        <title>Whole genome sequencing of "Faecalibaculum rodentium" ALO17, isolated from C57BL/6J laboratory mouse feces.</title>
        <authorList>
            <person name="Lim S."/>
            <person name="Chang D.H."/>
            <person name="Ahn S."/>
            <person name="Kim B.C."/>
        </authorList>
    </citation>
    <scope>NUCLEOTIDE SEQUENCE [LARGE SCALE GENOMIC DNA]</scope>
    <source>
        <strain evidence="2 3">Alo17</strain>
    </source>
</reference>
<dbReference type="Proteomes" id="UP000069771">
    <property type="component" value="Chromosome"/>
</dbReference>
<dbReference type="KEGG" id="fro:AALO17_14410"/>
<feature type="transmembrane region" description="Helical" evidence="1">
    <location>
        <begin position="20"/>
        <end position="38"/>
    </location>
</feature>
<evidence type="ECO:0000256" key="1">
    <source>
        <dbReference type="SAM" id="Phobius"/>
    </source>
</evidence>
<gene>
    <name evidence="2" type="ORF">AALO17_14410</name>
</gene>
<keyword evidence="1" id="KW-0472">Membrane</keyword>
<dbReference type="AlphaFoldDB" id="A0A140DV98"/>
<organism evidence="2 3">
    <name type="scientific">Faecalibaculum rodentium</name>
    <dbReference type="NCBI Taxonomy" id="1702221"/>
    <lineage>
        <taxon>Bacteria</taxon>
        <taxon>Bacillati</taxon>
        <taxon>Bacillota</taxon>
        <taxon>Erysipelotrichia</taxon>
        <taxon>Erysipelotrichales</taxon>
        <taxon>Erysipelotrichaceae</taxon>
        <taxon>Faecalibaculum</taxon>
    </lineage>
</organism>
<dbReference type="EMBL" id="CP011391">
    <property type="protein sequence ID" value="AMK54575.1"/>
    <property type="molecule type" value="Genomic_DNA"/>
</dbReference>
<proteinExistence type="predicted"/>
<protein>
    <submittedName>
        <fullName evidence="2">Uncharacterized protein</fullName>
    </submittedName>
</protein>